<comment type="caution">
    <text evidence="2">The sequence shown here is derived from an EMBL/GenBank/DDBJ whole genome shotgun (WGS) entry which is preliminary data.</text>
</comment>
<feature type="transmembrane region" description="Helical" evidence="1">
    <location>
        <begin position="50"/>
        <end position="70"/>
    </location>
</feature>
<evidence type="ECO:0008006" key="4">
    <source>
        <dbReference type="Google" id="ProtNLM"/>
    </source>
</evidence>
<evidence type="ECO:0000313" key="3">
    <source>
        <dbReference type="Proteomes" id="UP000609064"/>
    </source>
</evidence>
<evidence type="ECO:0000256" key="1">
    <source>
        <dbReference type="SAM" id="Phobius"/>
    </source>
</evidence>
<proteinExistence type="predicted"/>
<keyword evidence="1" id="KW-0472">Membrane</keyword>
<evidence type="ECO:0000313" key="2">
    <source>
        <dbReference type="EMBL" id="GGD50748.1"/>
    </source>
</evidence>
<reference evidence="2" key="1">
    <citation type="journal article" date="2014" name="Int. J. Syst. Evol. Microbiol.">
        <title>Complete genome sequence of Corynebacterium casei LMG S-19264T (=DSM 44701T), isolated from a smear-ripened cheese.</title>
        <authorList>
            <consortium name="US DOE Joint Genome Institute (JGI-PGF)"/>
            <person name="Walter F."/>
            <person name="Albersmeier A."/>
            <person name="Kalinowski J."/>
            <person name="Ruckert C."/>
        </authorList>
    </citation>
    <scope>NUCLEOTIDE SEQUENCE</scope>
    <source>
        <strain evidence="2">CGMCC 1.15958</strain>
    </source>
</reference>
<reference evidence="2" key="2">
    <citation type="submission" date="2020-09" db="EMBL/GenBank/DDBJ databases">
        <authorList>
            <person name="Sun Q."/>
            <person name="Zhou Y."/>
        </authorList>
    </citation>
    <scope>NUCLEOTIDE SEQUENCE</scope>
    <source>
        <strain evidence="2">CGMCC 1.15958</strain>
    </source>
</reference>
<dbReference type="RefSeq" id="WP_188765299.1">
    <property type="nucleotide sequence ID" value="NZ_BMKK01000002.1"/>
</dbReference>
<dbReference type="EMBL" id="BMKK01000002">
    <property type="protein sequence ID" value="GGD50748.1"/>
    <property type="molecule type" value="Genomic_DNA"/>
</dbReference>
<protein>
    <recommendedName>
        <fullName evidence="4">Redox-active disulfide protein 2</fullName>
    </recommendedName>
</protein>
<name>A0A916YL96_9BACT</name>
<organism evidence="2 3">
    <name type="scientific">Emticicia aquatilis</name>
    <dbReference type="NCBI Taxonomy" id="1537369"/>
    <lineage>
        <taxon>Bacteria</taxon>
        <taxon>Pseudomonadati</taxon>
        <taxon>Bacteroidota</taxon>
        <taxon>Cytophagia</taxon>
        <taxon>Cytophagales</taxon>
        <taxon>Leadbetterellaceae</taxon>
        <taxon>Emticicia</taxon>
    </lineage>
</organism>
<keyword evidence="3" id="KW-1185">Reference proteome</keyword>
<dbReference type="Proteomes" id="UP000609064">
    <property type="component" value="Unassembled WGS sequence"/>
</dbReference>
<keyword evidence="1" id="KW-0812">Transmembrane</keyword>
<sequence>MENKKLTELSNEELLKRKKTTKFVTGLLLGMLTLLVILNIVNIINGKQNWTALTVPLALIPIAIINFNSIKEINKELKSRGLE</sequence>
<gene>
    <name evidence="2" type="ORF">GCM10011514_13770</name>
</gene>
<feature type="transmembrane region" description="Helical" evidence="1">
    <location>
        <begin position="21"/>
        <end position="44"/>
    </location>
</feature>
<accession>A0A916YL96</accession>
<dbReference type="AlphaFoldDB" id="A0A916YL96"/>
<keyword evidence="1" id="KW-1133">Transmembrane helix</keyword>